<organism evidence="7 8">
    <name type="scientific">Alteromonas naphthalenivorans</name>
    <dbReference type="NCBI Taxonomy" id="715451"/>
    <lineage>
        <taxon>Bacteria</taxon>
        <taxon>Pseudomonadati</taxon>
        <taxon>Pseudomonadota</taxon>
        <taxon>Gammaproteobacteria</taxon>
        <taxon>Alteromonadales</taxon>
        <taxon>Alteromonadaceae</taxon>
        <taxon>Alteromonas/Salinimonas group</taxon>
        <taxon>Alteromonas</taxon>
    </lineage>
</organism>
<feature type="transmembrane region" description="Helical" evidence="5">
    <location>
        <begin position="6"/>
        <end position="24"/>
    </location>
</feature>
<dbReference type="GO" id="GO:0032259">
    <property type="term" value="P:methylation"/>
    <property type="evidence" value="ECO:0007669"/>
    <property type="project" value="UniProtKB-KW"/>
</dbReference>
<keyword evidence="3 5" id="KW-1133">Transmembrane helix</keyword>
<dbReference type="Pfam" id="PF04116">
    <property type="entry name" value="FA_hydroxylase"/>
    <property type="match status" value="1"/>
</dbReference>
<dbReference type="PANTHER" id="PTHR11863">
    <property type="entry name" value="STEROL DESATURASE"/>
    <property type="match status" value="1"/>
</dbReference>
<dbReference type="GO" id="GO:0005506">
    <property type="term" value="F:iron ion binding"/>
    <property type="evidence" value="ECO:0007669"/>
    <property type="project" value="InterPro"/>
</dbReference>
<dbReference type="KEGG" id="alt:ambt_05100"/>
<evidence type="ECO:0000256" key="3">
    <source>
        <dbReference type="ARBA" id="ARBA00022989"/>
    </source>
</evidence>
<gene>
    <name evidence="7" type="ordered locus">ambt_05100</name>
</gene>
<evidence type="ECO:0000313" key="7">
    <source>
        <dbReference type="EMBL" id="AEF02568.1"/>
    </source>
</evidence>
<dbReference type="GO" id="GO:0016020">
    <property type="term" value="C:membrane"/>
    <property type="evidence" value="ECO:0007669"/>
    <property type="project" value="UniProtKB-SubCell"/>
</dbReference>
<dbReference type="InterPro" id="IPR050307">
    <property type="entry name" value="Sterol_Desaturase_Related"/>
</dbReference>
<dbReference type="GO" id="GO:0008610">
    <property type="term" value="P:lipid biosynthetic process"/>
    <property type="evidence" value="ECO:0007669"/>
    <property type="project" value="InterPro"/>
</dbReference>
<keyword evidence="7" id="KW-0489">Methyltransferase</keyword>
<feature type="transmembrane region" description="Helical" evidence="5">
    <location>
        <begin position="127"/>
        <end position="152"/>
    </location>
</feature>
<keyword evidence="2 5" id="KW-0812">Transmembrane</keyword>
<evidence type="ECO:0000313" key="8">
    <source>
        <dbReference type="Proteomes" id="UP000000683"/>
    </source>
</evidence>
<feature type="transmembrane region" description="Helical" evidence="5">
    <location>
        <begin position="45"/>
        <end position="63"/>
    </location>
</feature>
<keyword evidence="4 5" id="KW-0472">Membrane</keyword>
<comment type="subcellular location">
    <subcellularLocation>
        <location evidence="1">Membrane</location>
    </subcellularLocation>
</comment>
<keyword evidence="7" id="KW-0808">Transferase</keyword>
<name>F5ZCH5_ALTNA</name>
<feature type="domain" description="Fatty acid hydroxylase" evidence="6">
    <location>
        <begin position="85"/>
        <end position="216"/>
    </location>
</feature>
<feature type="transmembrane region" description="Helical" evidence="5">
    <location>
        <begin position="78"/>
        <end position="98"/>
    </location>
</feature>
<dbReference type="Proteomes" id="UP000000683">
    <property type="component" value="Chromosome"/>
</dbReference>
<protein>
    <submittedName>
        <fullName evidence="7">Methyltransferase type 11</fullName>
    </submittedName>
</protein>
<evidence type="ECO:0000256" key="2">
    <source>
        <dbReference type="ARBA" id="ARBA00022692"/>
    </source>
</evidence>
<reference evidence="7 8" key="1">
    <citation type="journal article" date="2011" name="J. Bacteriol.">
        <title>Complete genome sequence of the polycyclic aromatic hydrocarbon-degrading bacterium Alteromonas sp. strain SN2.</title>
        <authorList>
            <person name="Jin H.M."/>
            <person name="Jeong H."/>
            <person name="Moon E.J."/>
            <person name="Math R.K."/>
            <person name="Lee K."/>
            <person name="Kim H.J."/>
            <person name="Jeon C.O."/>
            <person name="Oh T.K."/>
            <person name="Kim J.F."/>
        </authorList>
    </citation>
    <scope>NUCLEOTIDE SEQUENCE [LARGE SCALE GENOMIC DNA]</scope>
    <source>
        <strain evidence="8">JCM 17741 / KACC 18427 / KCTC 11700BP / SN2</strain>
    </source>
</reference>
<evidence type="ECO:0000256" key="1">
    <source>
        <dbReference type="ARBA" id="ARBA00004370"/>
    </source>
</evidence>
<proteinExistence type="predicted"/>
<evidence type="ECO:0000256" key="4">
    <source>
        <dbReference type="ARBA" id="ARBA00023136"/>
    </source>
</evidence>
<evidence type="ECO:0000259" key="6">
    <source>
        <dbReference type="Pfam" id="PF04116"/>
    </source>
</evidence>
<dbReference type="HOGENOM" id="CLU_033631_3_1_6"/>
<dbReference type="AlphaFoldDB" id="F5ZCH5"/>
<keyword evidence="8" id="KW-1185">Reference proteome</keyword>
<dbReference type="EMBL" id="CP002339">
    <property type="protein sequence ID" value="AEF02568.1"/>
    <property type="molecule type" value="Genomic_DNA"/>
</dbReference>
<dbReference type="OrthoDB" id="9770329at2"/>
<evidence type="ECO:0000256" key="5">
    <source>
        <dbReference type="SAM" id="Phobius"/>
    </source>
</evidence>
<accession>F5ZCH5</accession>
<dbReference type="GO" id="GO:0008168">
    <property type="term" value="F:methyltransferase activity"/>
    <property type="evidence" value="ECO:0007669"/>
    <property type="project" value="UniProtKB-KW"/>
</dbReference>
<dbReference type="InterPro" id="IPR006694">
    <property type="entry name" value="Fatty_acid_hydroxylase"/>
</dbReference>
<sequence length="262" mass="30485">MPTPLAILLDPISLGFFALYLLLIMVETLRPARALPPTKFWQARALLTFVIYFYASSYLPLIWDTHLYQYQLFDLTDMNPFAACIIALLVFELLLYGWHRAIHENRYLWRIFHQFHHSAERIDTFGAFYFSPFDMIGFTALSSLALVVFAGVSPEASTYFLFFSSFLAIFQHTNISTPQWLGFFIQRPESHSFHHKKGVHRYNYSDLPIFDIIFGTFKNPKTFVSETGFYQGASMRYLDMLLFHDVVRAAKAEDVINSKNHS</sequence>
<dbReference type="GO" id="GO:0016491">
    <property type="term" value="F:oxidoreductase activity"/>
    <property type="evidence" value="ECO:0007669"/>
    <property type="project" value="InterPro"/>
</dbReference>
<dbReference type="RefSeq" id="WP_013783509.1">
    <property type="nucleotide sequence ID" value="NC_015554.1"/>
</dbReference>
<dbReference type="eggNOG" id="COG3000">
    <property type="taxonomic scope" value="Bacteria"/>
</dbReference>